<gene>
    <name evidence="2" type="ORF">H9L16_09655</name>
</gene>
<evidence type="ECO:0000313" key="2">
    <source>
        <dbReference type="EMBL" id="QNN68985.1"/>
    </source>
</evidence>
<sequence>MKDQQQPESKGLPGMREQAGMFIYLFFGIHMLMFGLSGFFMAYATDGPDLSFLYMHGGIAIIVYMVFYLVIFGRDQVQWMLVNAALGILGIHAQIGWILARFGKHIDDYPWQVHVIPFLYYILYTFLLRQFLIDVTRSRNNPQRKRLVDAAYVVFSLLVYGLMLLRLQPGG</sequence>
<accession>A0A7G9SMB0</accession>
<keyword evidence="1" id="KW-1133">Transmembrane helix</keyword>
<feature type="transmembrane region" description="Helical" evidence="1">
    <location>
        <begin position="50"/>
        <end position="72"/>
    </location>
</feature>
<dbReference type="KEGG" id="tcn:H9L16_09655"/>
<feature type="transmembrane region" description="Helical" evidence="1">
    <location>
        <begin position="79"/>
        <end position="99"/>
    </location>
</feature>
<organism evidence="2 3">
    <name type="scientific">Thermomonas carbonis</name>
    <dbReference type="NCBI Taxonomy" id="1463158"/>
    <lineage>
        <taxon>Bacteria</taxon>
        <taxon>Pseudomonadati</taxon>
        <taxon>Pseudomonadota</taxon>
        <taxon>Gammaproteobacteria</taxon>
        <taxon>Lysobacterales</taxon>
        <taxon>Lysobacteraceae</taxon>
        <taxon>Thermomonas</taxon>
    </lineage>
</organism>
<dbReference type="EMBL" id="CP060719">
    <property type="protein sequence ID" value="QNN68985.1"/>
    <property type="molecule type" value="Genomic_DNA"/>
</dbReference>
<dbReference type="RefSeq" id="WP_187551508.1">
    <property type="nucleotide sequence ID" value="NZ_BMZL01000002.1"/>
</dbReference>
<keyword evidence="1" id="KW-0812">Transmembrane</keyword>
<keyword evidence="3" id="KW-1185">Reference proteome</keyword>
<dbReference type="AlphaFoldDB" id="A0A7G9SMB0"/>
<proteinExistence type="predicted"/>
<reference evidence="2 3" key="1">
    <citation type="submission" date="2020-08" db="EMBL/GenBank/DDBJ databases">
        <title>Genome sequence of Thermomonas carbonis KCTC 42013T.</title>
        <authorList>
            <person name="Hyun D.-W."/>
            <person name="Bae J.-W."/>
        </authorList>
    </citation>
    <scope>NUCLEOTIDE SEQUENCE [LARGE SCALE GENOMIC DNA]</scope>
    <source>
        <strain evidence="2 3">KCTC 42013</strain>
    </source>
</reference>
<evidence type="ECO:0000313" key="3">
    <source>
        <dbReference type="Proteomes" id="UP000515804"/>
    </source>
</evidence>
<feature type="transmembrane region" description="Helical" evidence="1">
    <location>
        <begin position="21"/>
        <end position="44"/>
    </location>
</feature>
<keyword evidence="1" id="KW-0472">Membrane</keyword>
<feature type="transmembrane region" description="Helical" evidence="1">
    <location>
        <begin position="111"/>
        <end position="127"/>
    </location>
</feature>
<evidence type="ECO:0000256" key="1">
    <source>
        <dbReference type="SAM" id="Phobius"/>
    </source>
</evidence>
<feature type="transmembrane region" description="Helical" evidence="1">
    <location>
        <begin position="147"/>
        <end position="165"/>
    </location>
</feature>
<name>A0A7G9SMB0_9GAMM</name>
<protein>
    <submittedName>
        <fullName evidence="2">Uncharacterized protein</fullName>
    </submittedName>
</protein>
<dbReference type="Proteomes" id="UP000515804">
    <property type="component" value="Chromosome"/>
</dbReference>